<dbReference type="SUPFAM" id="SSF56112">
    <property type="entry name" value="Protein kinase-like (PK-like)"/>
    <property type="match status" value="1"/>
</dbReference>
<protein>
    <recommendedName>
        <fullName evidence="2">Protein kinase domain-containing protein</fullName>
    </recommendedName>
</protein>
<dbReference type="PROSITE" id="PS00108">
    <property type="entry name" value="PROTEIN_KINASE_ST"/>
    <property type="match status" value="1"/>
</dbReference>
<dbReference type="PROSITE" id="PS50011">
    <property type="entry name" value="PROTEIN_KINASE_DOM"/>
    <property type="match status" value="1"/>
</dbReference>
<dbReference type="GO" id="GO:0004674">
    <property type="term" value="F:protein serine/threonine kinase activity"/>
    <property type="evidence" value="ECO:0007669"/>
    <property type="project" value="TreeGrafter"/>
</dbReference>
<accession>A0A7S3Z045</accession>
<feature type="region of interest" description="Disordered" evidence="1">
    <location>
        <begin position="1"/>
        <end position="25"/>
    </location>
</feature>
<dbReference type="GO" id="GO:0005524">
    <property type="term" value="F:ATP binding"/>
    <property type="evidence" value="ECO:0007669"/>
    <property type="project" value="InterPro"/>
</dbReference>
<feature type="compositionally biased region" description="Basic residues" evidence="1">
    <location>
        <begin position="364"/>
        <end position="377"/>
    </location>
</feature>
<feature type="compositionally biased region" description="Polar residues" evidence="1">
    <location>
        <begin position="42"/>
        <end position="55"/>
    </location>
</feature>
<dbReference type="InterPro" id="IPR001245">
    <property type="entry name" value="Ser-Thr/Tyr_kinase_cat_dom"/>
</dbReference>
<dbReference type="AlphaFoldDB" id="A0A7S3Z045"/>
<dbReference type="Gene3D" id="1.10.510.10">
    <property type="entry name" value="Transferase(Phosphotransferase) domain 1"/>
    <property type="match status" value="1"/>
</dbReference>
<dbReference type="PANTHER" id="PTHR44329">
    <property type="entry name" value="SERINE/THREONINE-PROTEIN KINASE TNNI3K-RELATED"/>
    <property type="match status" value="1"/>
</dbReference>
<name>A0A7S3Z045_9EUKA</name>
<evidence type="ECO:0000313" key="3">
    <source>
        <dbReference type="EMBL" id="CAE0667420.1"/>
    </source>
</evidence>
<dbReference type="Gene3D" id="3.30.200.20">
    <property type="entry name" value="Phosphorylase Kinase, domain 1"/>
    <property type="match status" value="1"/>
</dbReference>
<feature type="domain" description="Protein kinase" evidence="2">
    <location>
        <begin position="151"/>
        <end position="377"/>
    </location>
</feature>
<dbReference type="SMART" id="SM00220">
    <property type="entry name" value="S_TKc"/>
    <property type="match status" value="1"/>
</dbReference>
<organism evidence="3">
    <name type="scientific">Lotharella globosa</name>
    <dbReference type="NCBI Taxonomy" id="91324"/>
    <lineage>
        <taxon>Eukaryota</taxon>
        <taxon>Sar</taxon>
        <taxon>Rhizaria</taxon>
        <taxon>Cercozoa</taxon>
        <taxon>Chlorarachniophyceae</taxon>
        <taxon>Lotharella</taxon>
    </lineage>
</organism>
<reference evidence="3" key="1">
    <citation type="submission" date="2021-01" db="EMBL/GenBank/DDBJ databases">
        <authorList>
            <person name="Corre E."/>
            <person name="Pelletier E."/>
            <person name="Niang G."/>
            <person name="Scheremetjew M."/>
            <person name="Finn R."/>
            <person name="Kale V."/>
            <person name="Holt S."/>
            <person name="Cochrane G."/>
            <person name="Meng A."/>
            <person name="Brown T."/>
            <person name="Cohen L."/>
        </authorList>
    </citation>
    <scope>NUCLEOTIDE SEQUENCE</scope>
    <source>
        <strain evidence="3">CCCM811</strain>
    </source>
</reference>
<feature type="region of interest" description="Disordered" evidence="1">
    <location>
        <begin position="352"/>
        <end position="377"/>
    </location>
</feature>
<dbReference type="InterPro" id="IPR008271">
    <property type="entry name" value="Ser/Thr_kinase_AS"/>
</dbReference>
<sequence>MTEGAVKSALKVEEHKGEDKTAKSVGFSVNIMEASRKKISIQLPNSTDGSLSSAHKTNEKGQKLPRAVSDQSADSSLRPPRMQKLTIPGDRSVSSRGDEYKVENVKMPMSPMAQFVRSATQSPIKSKTQCPSLIIDVGKQENWYIEQDELKLEQSPFASGASGMVFHGSFRQLEVCVKQLKKKFSINDLKDIRQEIALWRSMRHPNIVLFIGASYSKERGVQIVMEDMKGGDLLNRVKKTNGDGLGLASTVLNGLGISKALCWLHGNDPPILHRDLKPDNILFDYYGQAKIADFGLSRLTMFKESKYAKHYSFLSFFPKRRSHTVHQHTMPRYTHTRPHNHTHTYIYTHNPYPHHTHTMPPQHPRSRYPRSNGRTHL</sequence>
<dbReference type="InterPro" id="IPR051681">
    <property type="entry name" value="Ser/Thr_Kinases-Pseudokinases"/>
</dbReference>
<proteinExistence type="predicted"/>
<dbReference type="InterPro" id="IPR000719">
    <property type="entry name" value="Prot_kinase_dom"/>
</dbReference>
<dbReference type="EMBL" id="HBIV01026569">
    <property type="protein sequence ID" value="CAE0667420.1"/>
    <property type="molecule type" value="Transcribed_RNA"/>
</dbReference>
<dbReference type="InterPro" id="IPR011009">
    <property type="entry name" value="Kinase-like_dom_sf"/>
</dbReference>
<evidence type="ECO:0000259" key="2">
    <source>
        <dbReference type="PROSITE" id="PS50011"/>
    </source>
</evidence>
<feature type="compositionally biased region" description="Basic and acidic residues" evidence="1">
    <location>
        <begin position="10"/>
        <end position="22"/>
    </location>
</feature>
<dbReference type="Pfam" id="PF07714">
    <property type="entry name" value="PK_Tyr_Ser-Thr"/>
    <property type="match status" value="1"/>
</dbReference>
<feature type="region of interest" description="Disordered" evidence="1">
    <location>
        <begin position="40"/>
        <end position="95"/>
    </location>
</feature>
<gene>
    <name evidence="3" type="ORF">LGLO00237_LOCUS19041</name>
</gene>
<evidence type="ECO:0000256" key="1">
    <source>
        <dbReference type="SAM" id="MobiDB-lite"/>
    </source>
</evidence>